<name>A0A2K4FD99_9STAP</name>
<dbReference type="GeneID" id="98298264"/>
<evidence type="ECO:0000313" key="1">
    <source>
        <dbReference type="EMBL" id="POA08895.1"/>
    </source>
</evidence>
<protein>
    <submittedName>
        <fullName evidence="1">DUF5085 domain-containing protein</fullName>
    </submittedName>
</protein>
<sequence>MELDILFIPYCAKVEIVTKEEEWYDELISIKEFFISEDVYTMGPVIFTKEVVGLEGVKYIVYIPLNAPIEPIPELGIEYQPLLEVYPTLSHKCLDGEDIEAMYQSIEEYALTNNIQLAERDYYHVMLEYAGGLVFEIHAEIDVDGVEGA</sequence>
<gene>
    <name evidence="1" type="ORF">CD039_07855</name>
</gene>
<comment type="caution">
    <text evidence="1">The sequence shown here is derived from an EMBL/GenBank/DDBJ whole genome shotgun (WGS) entry which is preliminary data.</text>
</comment>
<dbReference type="AlphaFoldDB" id="A0A2K4FD99"/>
<organism evidence="1 2">
    <name type="scientific">Staphylococcus argensis</name>
    <dbReference type="NCBI Taxonomy" id="1607738"/>
    <lineage>
        <taxon>Bacteria</taxon>
        <taxon>Bacillati</taxon>
        <taxon>Bacillota</taxon>
        <taxon>Bacilli</taxon>
        <taxon>Bacillales</taxon>
        <taxon>Staphylococcaceae</taxon>
        <taxon>Staphylococcus</taxon>
    </lineage>
</organism>
<reference evidence="1 2" key="1">
    <citation type="submission" date="2017-08" db="EMBL/GenBank/DDBJ databases">
        <title>Draft genome sequences of 64 type strains of genus Staph aureus.</title>
        <authorList>
            <person name="Cole K."/>
            <person name="Golubchik T."/>
            <person name="Russell J."/>
            <person name="Foster D."/>
            <person name="Llewelyn M."/>
            <person name="Wilson D."/>
            <person name="Crook D."/>
            <person name="Paul J."/>
        </authorList>
    </citation>
    <scope>NUCLEOTIDE SEQUENCE [LARGE SCALE GENOMIC DNA]</scope>
    <source>
        <strain evidence="1 2">DSM 29875</strain>
    </source>
</reference>
<dbReference type="InterPro" id="IPR031664">
    <property type="entry name" value="DUF5085"/>
</dbReference>
<keyword evidence="2" id="KW-1185">Reference proteome</keyword>
<dbReference type="Proteomes" id="UP000242712">
    <property type="component" value="Unassembled WGS sequence"/>
</dbReference>
<dbReference type="Pfam" id="PF16895">
    <property type="entry name" value="DUF5085"/>
    <property type="match status" value="1"/>
</dbReference>
<accession>A0A2K4FD99</accession>
<dbReference type="RefSeq" id="WP_103371854.1">
    <property type="nucleotide sequence ID" value="NZ_CBCRVO010000003.1"/>
</dbReference>
<proteinExistence type="predicted"/>
<dbReference type="OrthoDB" id="2411643at2"/>
<dbReference type="EMBL" id="PPPX01000011">
    <property type="protein sequence ID" value="POA08895.1"/>
    <property type="molecule type" value="Genomic_DNA"/>
</dbReference>
<evidence type="ECO:0000313" key="2">
    <source>
        <dbReference type="Proteomes" id="UP000242712"/>
    </source>
</evidence>